<organism evidence="6 7">
    <name type="scientific">Paraphoma chrysanthemicola</name>
    <dbReference type="NCBI Taxonomy" id="798071"/>
    <lineage>
        <taxon>Eukaryota</taxon>
        <taxon>Fungi</taxon>
        <taxon>Dikarya</taxon>
        <taxon>Ascomycota</taxon>
        <taxon>Pezizomycotina</taxon>
        <taxon>Dothideomycetes</taxon>
        <taxon>Pleosporomycetidae</taxon>
        <taxon>Pleosporales</taxon>
        <taxon>Pleosporineae</taxon>
        <taxon>Phaeosphaeriaceae</taxon>
        <taxon>Paraphoma</taxon>
    </lineage>
</organism>
<evidence type="ECO:0000256" key="2">
    <source>
        <dbReference type="ARBA" id="ARBA00023015"/>
    </source>
</evidence>
<evidence type="ECO:0000256" key="4">
    <source>
        <dbReference type="ARBA" id="ARBA00023163"/>
    </source>
</evidence>
<name>A0A8K0R3S9_9PLEO</name>
<dbReference type="EMBL" id="JAGMVJ010000010">
    <property type="protein sequence ID" value="KAH7087002.1"/>
    <property type="molecule type" value="Genomic_DNA"/>
</dbReference>
<proteinExistence type="predicted"/>
<accession>A0A8K0R3S9</accession>
<dbReference type="InterPro" id="IPR051089">
    <property type="entry name" value="prtT"/>
</dbReference>
<keyword evidence="3" id="KW-0238">DNA-binding</keyword>
<protein>
    <recommendedName>
        <fullName evidence="8">Transcription factor domain-containing protein</fullName>
    </recommendedName>
</protein>
<evidence type="ECO:0000256" key="5">
    <source>
        <dbReference type="ARBA" id="ARBA00023242"/>
    </source>
</evidence>
<comment type="caution">
    <text evidence="6">The sequence shown here is derived from an EMBL/GenBank/DDBJ whole genome shotgun (WGS) entry which is preliminary data.</text>
</comment>
<sequence length="551" mass="61602">MSSLLDLIAAKNGSSGHSDNVAIQTVTPESSAHTDATPNESSAKQPAQYWNESPPFEAYDPIAEGVIDEEHAYRLVKEFQNSFVLSFPFIVIDGNGPVLRRNAPFLLLAVLTVTAYKTPRIQCVLAEELRRQMARNIEHSQKSLEILQGLLVYGAWYHTFYRPANQQLAIIVQLCVALVQDLGLSSTAKVKLNKWSIADCGIVSRSQGSLAEKRAYLGTYFLAVLFSQSWRRRTTLPYTRYMQQCCDSFSESSVPTDALIRPLTQASELLSRVNAHFSYDDLENAEIKGEMLLDMSVTSFVRELSHIKASPGVTILMRSNSESLGLHSWATWFYAVIVVCKLVFLQENERLGRTHLEDIPDEIDNLIPQNMNAEPLSEYVSPPPADGGQSGWNALSVAREYGIRELFERCMDKLRFILPEGDLPWHKPKEERESLYALACIQQVMLNGYNKRIDRLTAGPAITGSNDQSTSRMDAQDATQGLWQHSMSNNGDGHANAVAPVPLAPYASFMNFDAINFDGIMLPTSTFPPQFGEEVLGDWIWNLAMDEFTMP</sequence>
<dbReference type="AlphaFoldDB" id="A0A8K0R3S9"/>
<evidence type="ECO:0000256" key="1">
    <source>
        <dbReference type="ARBA" id="ARBA00004123"/>
    </source>
</evidence>
<keyword evidence="5" id="KW-0539">Nucleus</keyword>
<keyword evidence="2" id="KW-0805">Transcription regulation</keyword>
<dbReference type="GO" id="GO:0000981">
    <property type="term" value="F:DNA-binding transcription factor activity, RNA polymerase II-specific"/>
    <property type="evidence" value="ECO:0007669"/>
    <property type="project" value="TreeGrafter"/>
</dbReference>
<dbReference type="PANTHER" id="PTHR31845:SF10">
    <property type="entry name" value="ZN(II)2CYS6 TRANSCRIPTION FACTOR (EUROFUNG)"/>
    <property type="match status" value="1"/>
</dbReference>
<evidence type="ECO:0008006" key="8">
    <source>
        <dbReference type="Google" id="ProtNLM"/>
    </source>
</evidence>
<dbReference type="Proteomes" id="UP000813461">
    <property type="component" value="Unassembled WGS sequence"/>
</dbReference>
<evidence type="ECO:0000256" key="3">
    <source>
        <dbReference type="ARBA" id="ARBA00023125"/>
    </source>
</evidence>
<keyword evidence="7" id="KW-1185">Reference proteome</keyword>
<comment type="subcellular location">
    <subcellularLocation>
        <location evidence="1">Nucleus</location>
    </subcellularLocation>
</comment>
<dbReference type="PANTHER" id="PTHR31845">
    <property type="entry name" value="FINGER DOMAIN PROTEIN, PUTATIVE-RELATED"/>
    <property type="match status" value="1"/>
</dbReference>
<dbReference type="OrthoDB" id="5226580at2759"/>
<dbReference type="CDD" id="cd12148">
    <property type="entry name" value="fungal_TF_MHR"/>
    <property type="match status" value="1"/>
</dbReference>
<evidence type="ECO:0000313" key="7">
    <source>
        <dbReference type="Proteomes" id="UP000813461"/>
    </source>
</evidence>
<dbReference type="GO" id="GO:0005634">
    <property type="term" value="C:nucleus"/>
    <property type="evidence" value="ECO:0007669"/>
    <property type="project" value="UniProtKB-SubCell"/>
</dbReference>
<keyword evidence="4" id="KW-0804">Transcription</keyword>
<gene>
    <name evidence="6" type="ORF">FB567DRAFT_560770</name>
</gene>
<evidence type="ECO:0000313" key="6">
    <source>
        <dbReference type="EMBL" id="KAH7087002.1"/>
    </source>
</evidence>
<dbReference type="GO" id="GO:0000976">
    <property type="term" value="F:transcription cis-regulatory region binding"/>
    <property type="evidence" value="ECO:0007669"/>
    <property type="project" value="TreeGrafter"/>
</dbReference>
<reference evidence="6" key="1">
    <citation type="journal article" date="2021" name="Nat. Commun.">
        <title>Genetic determinants of endophytism in the Arabidopsis root mycobiome.</title>
        <authorList>
            <person name="Mesny F."/>
            <person name="Miyauchi S."/>
            <person name="Thiergart T."/>
            <person name="Pickel B."/>
            <person name="Atanasova L."/>
            <person name="Karlsson M."/>
            <person name="Huettel B."/>
            <person name="Barry K.W."/>
            <person name="Haridas S."/>
            <person name="Chen C."/>
            <person name="Bauer D."/>
            <person name="Andreopoulos W."/>
            <person name="Pangilinan J."/>
            <person name="LaButti K."/>
            <person name="Riley R."/>
            <person name="Lipzen A."/>
            <person name="Clum A."/>
            <person name="Drula E."/>
            <person name="Henrissat B."/>
            <person name="Kohler A."/>
            <person name="Grigoriev I.V."/>
            <person name="Martin F.M."/>
            <person name="Hacquard S."/>
        </authorList>
    </citation>
    <scope>NUCLEOTIDE SEQUENCE</scope>
    <source>
        <strain evidence="6">MPI-SDFR-AT-0120</strain>
    </source>
</reference>